<dbReference type="Proteomes" id="UP001174156">
    <property type="component" value="Unassembled WGS sequence"/>
</dbReference>
<evidence type="ECO:0000256" key="1">
    <source>
        <dbReference type="SAM" id="Phobius"/>
    </source>
</evidence>
<reference evidence="3 6" key="2">
    <citation type="journal article" date="2023" name="Nat. Commun.">
        <title>Genomic dissection of endemic carbapenem resistance reveals metallo-beta-lactamase dissemination through clonal, plasmid and integron transfer.</title>
        <authorList>
            <person name="Macesic N."/>
            <person name="Hawkey J."/>
            <person name="Vezina B."/>
            <person name="Wisniewski J.A."/>
            <person name="Cottingham H."/>
            <person name="Blakeway L.V."/>
            <person name="Harshegyi T."/>
            <person name="Pragastis K."/>
            <person name="Badoordeen G.Z."/>
            <person name="Dennison A."/>
            <person name="Spelman D.W."/>
            <person name="Jenney A.W.J."/>
            <person name="Peleg A.Y."/>
        </authorList>
    </citation>
    <scope>NUCLEOTIDE SEQUENCE [LARGE SCALE GENOMIC DNA]</scope>
    <source>
        <strain evidence="3 6">CPO519</strain>
    </source>
</reference>
<reference evidence="4 5" key="1">
    <citation type="submission" date="2018-07" db="EMBL/GenBank/DDBJ databases">
        <authorList>
            <consortium name="Pathogen Informatics"/>
        </authorList>
    </citation>
    <scope>NUCLEOTIDE SEQUENCE [LARGE SCALE GENOMIC DNA]</scope>
    <source>
        <strain evidence="4 5">4300STDY7045823</strain>
    </source>
</reference>
<proteinExistence type="predicted"/>
<evidence type="ECO:0000313" key="3">
    <source>
        <dbReference type="EMBL" id="MEC5498666.1"/>
    </source>
</evidence>
<accession>A0A333WBJ4</accession>
<dbReference type="RefSeq" id="WP_024160749.1">
    <property type="nucleotide sequence ID" value="NZ_CP048828.1"/>
</dbReference>
<feature type="transmembrane region" description="Helical" evidence="1">
    <location>
        <begin position="65"/>
        <end position="84"/>
    </location>
</feature>
<keyword evidence="1" id="KW-0812">Transmembrane</keyword>
<keyword evidence="1" id="KW-1133">Transmembrane helix</keyword>
<reference evidence="3" key="4">
    <citation type="submission" date="2024-01" db="EMBL/GenBank/DDBJ databases">
        <authorList>
            <person name="Macesic N."/>
        </authorList>
    </citation>
    <scope>NUCLEOTIDE SEQUENCE</scope>
    <source>
        <strain evidence="3">CPO519</strain>
    </source>
</reference>
<name>A0A333WBJ4_ACIBA</name>
<keyword evidence="1" id="KW-0472">Membrane</keyword>
<gene>
    <name evidence="3" type="ORF">P9867_020160</name>
    <name evidence="2" type="ORF">P9867_15410</name>
    <name evidence="4" type="ORF">SAMEA104305318_03764</name>
</gene>
<evidence type="ECO:0000313" key="2">
    <source>
        <dbReference type="EMBL" id="MDK4883021.1"/>
    </source>
</evidence>
<dbReference type="EMBL" id="UFMQ01000031">
    <property type="protein sequence ID" value="SST31621.1"/>
    <property type="molecule type" value="Genomic_DNA"/>
</dbReference>
<dbReference type="GeneID" id="69584403"/>
<evidence type="ECO:0000313" key="6">
    <source>
        <dbReference type="Proteomes" id="UP001174156"/>
    </source>
</evidence>
<sequence length="164" mass="18581">MPYLIYLMFLAFASAVILVEEAYGLNIQLFAMGIVVIIGQLAIFCFINAAININNEKQHRNAVKTLHYGASFSLIVVTTLVYLYKYVLHKQEYLTMAIYFLGTWFAITLFDSVFKLVKVGIFNSKKDSAEVVNSTRKVTVVTLAICMIGYYLFSKYALNINVLD</sequence>
<dbReference type="AlphaFoldDB" id="A0A333WBJ4"/>
<reference evidence="2" key="3">
    <citation type="submission" date="2023-01" db="EMBL/GenBank/DDBJ databases">
        <title>Genomic dissection of endemic carbapenem resistance: metallo-beta-lactamase gene dissemination through clonal, plasmid and integron transfer pathways.</title>
        <authorList>
            <person name="Macesic N."/>
        </authorList>
    </citation>
    <scope>NUCLEOTIDE SEQUENCE</scope>
    <source>
        <strain evidence="2">CPO519</strain>
    </source>
</reference>
<dbReference type="EMBL" id="JARTMM020000002">
    <property type="protein sequence ID" value="MEC5498666.1"/>
    <property type="molecule type" value="Genomic_DNA"/>
</dbReference>
<feature type="transmembrane region" description="Helical" evidence="1">
    <location>
        <begin position="138"/>
        <end position="158"/>
    </location>
</feature>
<evidence type="ECO:0000313" key="4">
    <source>
        <dbReference type="EMBL" id="SST31621.1"/>
    </source>
</evidence>
<feature type="transmembrane region" description="Helical" evidence="1">
    <location>
        <begin position="29"/>
        <end position="53"/>
    </location>
</feature>
<dbReference type="EMBL" id="JARTMM010000070">
    <property type="protein sequence ID" value="MDK4883021.1"/>
    <property type="molecule type" value="Genomic_DNA"/>
</dbReference>
<dbReference type="Proteomes" id="UP000252694">
    <property type="component" value="Unassembled WGS sequence"/>
</dbReference>
<organism evidence="4 5">
    <name type="scientific">Acinetobacter baumannii</name>
    <dbReference type="NCBI Taxonomy" id="470"/>
    <lineage>
        <taxon>Bacteria</taxon>
        <taxon>Pseudomonadati</taxon>
        <taxon>Pseudomonadota</taxon>
        <taxon>Gammaproteobacteria</taxon>
        <taxon>Moraxellales</taxon>
        <taxon>Moraxellaceae</taxon>
        <taxon>Acinetobacter</taxon>
        <taxon>Acinetobacter calcoaceticus/baumannii complex</taxon>
    </lineage>
</organism>
<protein>
    <submittedName>
        <fullName evidence="4">Uncharacterized protein</fullName>
    </submittedName>
</protein>
<evidence type="ECO:0000313" key="5">
    <source>
        <dbReference type="Proteomes" id="UP000252694"/>
    </source>
</evidence>
<feature type="transmembrane region" description="Helical" evidence="1">
    <location>
        <begin position="96"/>
        <end position="117"/>
    </location>
</feature>